<dbReference type="AlphaFoldDB" id="A0AAE0FY79"/>
<evidence type="ECO:0000259" key="1">
    <source>
        <dbReference type="PROSITE" id="PS50191"/>
    </source>
</evidence>
<protein>
    <recommendedName>
        <fullName evidence="1">CRAL-TRIO domain-containing protein</fullName>
    </recommendedName>
</protein>
<dbReference type="GO" id="GO:0008526">
    <property type="term" value="F:phosphatidylinositol transfer activity"/>
    <property type="evidence" value="ECO:0007669"/>
    <property type="project" value="TreeGrafter"/>
</dbReference>
<evidence type="ECO:0000313" key="2">
    <source>
        <dbReference type="EMBL" id="KAK3268192.1"/>
    </source>
</evidence>
<dbReference type="InterPro" id="IPR036273">
    <property type="entry name" value="CRAL/TRIO_N_dom_sf"/>
</dbReference>
<dbReference type="SUPFAM" id="SSF52087">
    <property type="entry name" value="CRAL/TRIO domain"/>
    <property type="match status" value="1"/>
</dbReference>
<keyword evidence="3" id="KW-1185">Reference proteome</keyword>
<gene>
    <name evidence="2" type="ORF">CYMTET_23292</name>
</gene>
<dbReference type="PANTHER" id="PTHR45824:SF29">
    <property type="entry name" value="GH16843P"/>
    <property type="match status" value="1"/>
</dbReference>
<dbReference type="InterPro" id="IPR001251">
    <property type="entry name" value="CRAL-TRIO_dom"/>
</dbReference>
<name>A0AAE0FY79_9CHLO</name>
<dbReference type="SUPFAM" id="SSF46938">
    <property type="entry name" value="CRAL/TRIO N-terminal domain"/>
    <property type="match status" value="1"/>
</dbReference>
<sequence length="209" mass="23228">MPSSNVFSSDTLLIDMDEKEERSVQELRALLTKRCDLSKAAAAFCTQHTLLRFYKAQRGDLVKACESLTQTLEWRKDNVDGRVLQCPTCKVKPGSHSFQRVGSDLLNRPVIYGSPARASDPTVKPTVDHVVYALEEAFGKGGGGPGQWVWIVDLNGFQLKHALNIQLGLQFASIFTKHYPERLGIMLLINPPLVFDILWKVPGPPPGIE</sequence>
<organism evidence="2 3">
    <name type="scientific">Cymbomonas tetramitiformis</name>
    <dbReference type="NCBI Taxonomy" id="36881"/>
    <lineage>
        <taxon>Eukaryota</taxon>
        <taxon>Viridiplantae</taxon>
        <taxon>Chlorophyta</taxon>
        <taxon>Pyramimonadophyceae</taxon>
        <taxon>Pyramimonadales</taxon>
        <taxon>Pyramimonadaceae</taxon>
        <taxon>Cymbomonas</taxon>
    </lineage>
</organism>
<feature type="domain" description="CRAL-TRIO" evidence="1">
    <location>
        <begin position="101"/>
        <end position="204"/>
    </location>
</feature>
<proteinExistence type="predicted"/>
<dbReference type="PROSITE" id="PS50191">
    <property type="entry name" value="CRAL_TRIO"/>
    <property type="match status" value="1"/>
</dbReference>
<dbReference type="Gene3D" id="3.40.525.10">
    <property type="entry name" value="CRAL-TRIO lipid binding domain"/>
    <property type="match status" value="1"/>
</dbReference>
<reference evidence="2 3" key="1">
    <citation type="journal article" date="2015" name="Genome Biol. Evol.">
        <title>Comparative Genomics of a Bacterivorous Green Alga Reveals Evolutionary Causalities and Consequences of Phago-Mixotrophic Mode of Nutrition.</title>
        <authorList>
            <person name="Burns J.A."/>
            <person name="Paasch A."/>
            <person name="Narechania A."/>
            <person name="Kim E."/>
        </authorList>
    </citation>
    <scope>NUCLEOTIDE SEQUENCE [LARGE SCALE GENOMIC DNA]</scope>
    <source>
        <strain evidence="2 3">PLY_AMNH</strain>
    </source>
</reference>
<evidence type="ECO:0000313" key="3">
    <source>
        <dbReference type="Proteomes" id="UP001190700"/>
    </source>
</evidence>
<accession>A0AAE0FY79</accession>
<dbReference type="InterPro" id="IPR052578">
    <property type="entry name" value="PI_Transfer_CRAL-TRIO"/>
</dbReference>
<dbReference type="PANTHER" id="PTHR45824">
    <property type="entry name" value="GH16843P"/>
    <property type="match status" value="1"/>
</dbReference>
<dbReference type="EMBL" id="LGRX02011971">
    <property type="protein sequence ID" value="KAK3268192.1"/>
    <property type="molecule type" value="Genomic_DNA"/>
</dbReference>
<dbReference type="Pfam" id="PF00650">
    <property type="entry name" value="CRAL_TRIO"/>
    <property type="match status" value="1"/>
</dbReference>
<dbReference type="Proteomes" id="UP001190700">
    <property type="component" value="Unassembled WGS sequence"/>
</dbReference>
<dbReference type="CDD" id="cd00170">
    <property type="entry name" value="SEC14"/>
    <property type="match status" value="1"/>
</dbReference>
<dbReference type="InterPro" id="IPR036865">
    <property type="entry name" value="CRAL-TRIO_dom_sf"/>
</dbReference>
<comment type="caution">
    <text evidence="2">The sequence shown here is derived from an EMBL/GenBank/DDBJ whole genome shotgun (WGS) entry which is preliminary data.</text>
</comment>